<comment type="similarity">
    <text evidence="1">Belongs to the RutC family.</text>
</comment>
<organism evidence="2 3">
    <name type="scientific">Amycolatopsis viridis</name>
    <dbReference type="NCBI Taxonomy" id="185678"/>
    <lineage>
        <taxon>Bacteria</taxon>
        <taxon>Bacillati</taxon>
        <taxon>Actinomycetota</taxon>
        <taxon>Actinomycetes</taxon>
        <taxon>Pseudonocardiales</taxon>
        <taxon>Pseudonocardiaceae</taxon>
        <taxon>Amycolatopsis</taxon>
    </lineage>
</organism>
<keyword evidence="3" id="KW-1185">Reference proteome</keyword>
<dbReference type="Gene3D" id="3.30.1330.40">
    <property type="entry name" value="RutC-like"/>
    <property type="match status" value="1"/>
</dbReference>
<dbReference type="InterPro" id="IPR035959">
    <property type="entry name" value="RutC-like_sf"/>
</dbReference>
<gene>
    <name evidence="2" type="ORF">FHX46_002957</name>
</gene>
<dbReference type="RefSeq" id="WP_167114635.1">
    <property type="nucleotide sequence ID" value="NZ_JAANOU010000001.1"/>
</dbReference>
<dbReference type="SUPFAM" id="SSF55298">
    <property type="entry name" value="YjgF-like"/>
    <property type="match status" value="1"/>
</dbReference>
<dbReference type="CDD" id="cd00448">
    <property type="entry name" value="YjgF_YER057c_UK114_family"/>
    <property type="match status" value="1"/>
</dbReference>
<accession>A0ABX0SU01</accession>
<reference evidence="2 3" key="1">
    <citation type="submission" date="2020-03" db="EMBL/GenBank/DDBJ databases">
        <title>Sequencing the genomes of 1000 actinobacteria strains.</title>
        <authorList>
            <person name="Klenk H.-P."/>
        </authorList>
    </citation>
    <scope>NUCLEOTIDE SEQUENCE [LARGE SCALE GENOMIC DNA]</scope>
    <source>
        <strain evidence="2 3">DSM 45668</strain>
    </source>
</reference>
<evidence type="ECO:0000313" key="3">
    <source>
        <dbReference type="Proteomes" id="UP000754495"/>
    </source>
</evidence>
<dbReference type="EMBL" id="JAANOU010000001">
    <property type="protein sequence ID" value="NIH80427.1"/>
    <property type="molecule type" value="Genomic_DNA"/>
</dbReference>
<sequence length="135" mass="14162">MIRRWTPGTVAAPIGMYSHLAQVPAGHELVVISGQVGAQPDGTLAGEDAAAQTEAVFANLEQLLAQAGAGPQHLVKVFSMVAGTEHLPGFRSVVKQTFTRWFPGGDWPAQSLIVAAALARPDILVEVEAMAAVPR</sequence>
<dbReference type="Pfam" id="PF01042">
    <property type="entry name" value="Ribonuc_L-PSP"/>
    <property type="match status" value="1"/>
</dbReference>
<proteinExistence type="inferred from homology"/>
<name>A0ABX0SU01_9PSEU</name>
<evidence type="ECO:0000313" key="2">
    <source>
        <dbReference type="EMBL" id="NIH80427.1"/>
    </source>
</evidence>
<comment type="caution">
    <text evidence="2">The sequence shown here is derived from an EMBL/GenBank/DDBJ whole genome shotgun (WGS) entry which is preliminary data.</text>
</comment>
<dbReference type="Proteomes" id="UP000754495">
    <property type="component" value="Unassembled WGS sequence"/>
</dbReference>
<evidence type="ECO:0000256" key="1">
    <source>
        <dbReference type="ARBA" id="ARBA00010552"/>
    </source>
</evidence>
<dbReference type="PANTHER" id="PTHR11803:SF58">
    <property type="entry name" value="PROTEIN HMF1-RELATED"/>
    <property type="match status" value="1"/>
</dbReference>
<dbReference type="PANTHER" id="PTHR11803">
    <property type="entry name" value="2-IMINOBUTANOATE/2-IMINOPROPANOATE DEAMINASE RIDA"/>
    <property type="match status" value="1"/>
</dbReference>
<dbReference type="InterPro" id="IPR006175">
    <property type="entry name" value="YjgF/YER057c/UK114"/>
</dbReference>
<protein>
    <submittedName>
        <fullName evidence="2">Enamine deaminase RidA (YjgF/YER057c/UK114 family)</fullName>
    </submittedName>
</protein>